<reference evidence="3" key="2">
    <citation type="submission" date="2022-12" db="EMBL/GenBank/DDBJ databases">
        <authorList>
            <person name="Webb A."/>
        </authorList>
    </citation>
    <scope>NUCLEOTIDE SEQUENCE</scope>
    <source>
        <strain evidence="3">Pf2</strain>
    </source>
</reference>
<dbReference type="AlphaFoldDB" id="A0AAV0UJ15"/>
<evidence type="ECO:0000313" key="5">
    <source>
        <dbReference type="Proteomes" id="UP001159659"/>
    </source>
</evidence>
<evidence type="ECO:0000313" key="3">
    <source>
        <dbReference type="EMBL" id="CAI5736942.1"/>
    </source>
</evidence>
<protein>
    <submittedName>
        <fullName evidence="3">Uncharacterized protein</fullName>
    </submittedName>
</protein>
<feature type="compositionally biased region" description="Polar residues" evidence="1">
    <location>
        <begin position="252"/>
        <end position="266"/>
    </location>
</feature>
<keyword evidence="4" id="KW-1185">Reference proteome</keyword>
<comment type="caution">
    <text evidence="3">The sequence shown here is derived from an EMBL/GenBank/DDBJ whole genome shotgun (WGS) entry which is preliminary data.</text>
</comment>
<dbReference type="EMBL" id="CANTFK010000983">
    <property type="protein sequence ID" value="CAI5736942.1"/>
    <property type="molecule type" value="Genomic_DNA"/>
</dbReference>
<proteinExistence type="predicted"/>
<gene>
    <name evidence="2" type="ORF">PFR001_LOCUS3565</name>
    <name evidence="3" type="ORF">PFR002_LOCUS8219</name>
</gene>
<dbReference type="Proteomes" id="UP001157938">
    <property type="component" value="Unassembled WGS sequence"/>
</dbReference>
<accession>A0AAV0UJ15</accession>
<evidence type="ECO:0000313" key="4">
    <source>
        <dbReference type="Proteomes" id="UP001157938"/>
    </source>
</evidence>
<name>A0AAV0UJ15_9STRA</name>
<dbReference type="EMBL" id="CAKLBC010000766">
    <property type="protein sequence ID" value="CAH0488058.1"/>
    <property type="molecule type" value="Genomic_DNA"/>
</dbReference>
<feature type="region of interest" description="Disordered" evidence="1">
    <location>
        <begin position="235"/>
        <end position="308"/>
    </location>
</feature>
<evidence type="ECO:0000256" key="1">
    <source>
        <dbReference type="SAM" id="MobiDB-lite"/>
    </source>
</evidence>
<reference evidence="2 4" key="1">
    <citation type="submission" date="2021-11" db="EMBL/GenBank/DDBJ databases">
        <authorList>
            <person name="Islam A."/>
            <person name="Islam S."/>
            <person name="Flora M.S."/>
            <person name="Rahman M."/>
            <person name="Ziaur R.M."/>
            <person name="Epstein J.H."/>
            <person name="Hassan M."/>
            <person name="Klassen M."/>
            <person name="Woodard K."/>
            <person name="Webb A."/>
            <person name="Webby R.J."/>
            <person name="El Zowalaty M.E."/>
        </authorList>
    </citation>
    <scope>NUCLEOTIDE SEQUENCE [LARGE SCALE GENOMIC DNA]</scope>
    <source>
        <strain evidence="2">Pf1</strain>
    </source>
</reference>
<evidence type="ECO:0000313" key="2">
    <source>
        <dbReference type="EMBL" id="CAH0488058.1"/>
    </source>
</evidence>
<feature type="compositionally biased region" description="Low complexity" evidence="1">
    <location>
        <begin position="279"/>
        <end position="295"/>
    </location>
</feature>
<feature type="region of interest" description="Disordered" evidence="1">
    <location>
        <begin position="477"/>
        <end position="519"/>
    </location>
</feature>
<sequence length="534" mass="59922">MVHVERSQAVETYLHNFIDGKEQDQEILEITLCYGIQCLSRSVSLNGMNCHELRTITGYDAAKTRDFDVRNASQSIDKKDGRRPVEVRTKPSHAWRDGEVEMPDFSTPSSVAEVALQSSGDSETEKGALYSLPPSFDEIDYFTKLLGKALVNLTWKIFAERKGMQITTREELDEQFTRVDQRKTVTMIPPLQMPVTSFATFLSMYVTECVRQAQQTGSTDNNKSGSGQESIYAGRGARLDSSDLPSVKKGQQRSASSFHAVRSNTKPAEFVHDNTGQKQRPLLPQPRQRQSQQDSRSFHRVQSKIQPAILRTQQQKLTRVKKTQSQRKTEALARDGRLAHKKIPISDITTGAVALKIVDNFIKSPLMDKFGRGHMPVSGRTTPLATKPTQSRLAQKDPIEEELDGTTVLDNSSCGCKSELRHRSASQPKEPKRRYDGWVGDFGLLHTKTVRPEWNEDDAAEPDSHARGTKFEWNFENLPGESRENNDCPKAQTSFDGVASDKEPTQEINDFDDDLGDALSETSDPVFQWLKGAV</sequence>
<dbReference type="Proteomes" id="UP001159659">
    <property type="component" value="Unassembled WGS sequence"/>
</dbReference>
<organism evidence="3 5">
    <name type="scientific">Peronospora farinosa</name>
    <dbReference type="NCBI Taxonomy" id="134698"/>
    <lineage>
        <taxon>Eukaryota</taxon>
        <taxon>Sar</taxon>
        <taxon>Stramenopiles</taxon>
        <taxon>Oomycota</taxon>
        <taxon>Peronosporomycetes</taxon>
        <taxon>Peronosporales</taxon>
        <taxon>Peronosporaceae</taxon>
        <taxon>Peronospora</taxon>
    </lineage>
</organism>